<dbReference type="EMBL" id="CP011367">
    <property type="protein sequence ID" value="AKJ94534.1"/>
    <property type="molecule type" value="Genomic_DNA"/>
</dbReference>
<keyword evidence="5" id="KW-1185">Reference proteome</keyword>
<dbReference type="AlphaFoldDB" id="A0A0G3G298"/>
<evidence type="ECO:0000256" key="1">
    <source>
        <dbReference type="PROSITE-ProRule" id="PRU01193"/>
    </source>
</evidence>
<evidence type="ECO:0000256" key="2">
    <source>
        <dbReference type="SAM" id="Phobius"/>
    </source>
</evidence>
<keyword evidence="1 2" id="KW-1133">Transmembrane helix</keyword>
<reference evidence="4 5" key="1">
    <citation type="submission" date="2015-04" db="EMBL/GenBank/DDBJ databases">
        <title>Complete Sequence for the Genome of the Thioalkalivibrio versutus D301.</title>
        <authorList>
            <person name="Mu T."/>
            <person name="Zhou J."/>
            <person name="Xu X."/>
        </authorList>
    </citation>
    <scope>NUCLEOTIDE SEQUENCE [LARGE SCALE GENOMIC DNA]</scope>
    <source>
        <strain evidence="4 5">D301</strain>
    </source>
</reference>
<dbReference type="RefSeq" id="WP_047250836.1">
    <property type="nucleotide sequence ID" value="NZ_CP011367.1"/>
</dbReference>
<dbReference type="InterPro" id="IPR002550">
    <property type="entry name" value="CNNM"/>
</dbReference>
<proteinExistence type="predicted"/>
<keyword evidence="1 2" id="KW-0472">Membrane</keyword>
<dbReference type="Proteomes" id="UP000064201">
    <property type="component" value="Chromosome"/>
</dbReference>
<name>A0A0G3G298_9GAMM</name>
<sequence>MSVLTWLGILVCLSQSAILSGLNLGLFSRSKLELEVEAQKGDRRAERLLALRADANFALVTILWGNVSVNVLLALLSGSVMGGVAAFLFSTVVITIFAEILPQSYFSRHALRVAGALYPLLRFYQILMYPVARPTAWVLDRWLGGEEIRFFPERDLHHLIDLHMQAHGSEITRVEGRGARNFLELDDILVQHEGQALAPDSVITLDFEAGRPVFPAIEPRTDDAFLRRLNGPGRSWMVVIDPEGEPRTVIRVADFTREALFAPERFEPHHHCHHPLVVRDGSHRLGSLVSHFRVRPASSGDTVVGDDVILLWTDSQRRILSGSDILGRLLRGVGREAPADTPAPV</sequence>
<dbReference type="GO" id="GO:0016020">
    <property type="term" value="C:membrane"/>
    <property type="evidence" value="ECO:0007669"/>
    <property type="project" value="UniProtKB-UniRule"/>
</dbReference>
<protein>
    <submittedName>
        <fullName evidence="4">Mg2+ and Co2+ transporter CorB</fullName>
    </submittedName>
</protein>
<organism evidence="4 5">
    <name type="scientific">Thioalkalivibrio versutus</name>
    <dbReference type="NCBI Taxonomy" id="106634"/>
    <lineage>
        <taxon>Bacteria</taxon>
        <taxon>Pseudomonadati</taxon>
        <taxon>Pseudomonadota</taxon>
        <taxon>Gammaproteobacteria</taxon>
        <taxon>Chromatiales</taxon>
        <taxon>Ectothiorhodospiraceae</taxon>
        <taxon>Thioalkalivibrio</taxon>
    </lineage>
</organism>
<evidence type="ECO:0000313" key="4">
    <source>
        <dbReference type="EMBL" id="AKJ94534.1"/>
    </source>
</evidence>
<evidence type="ECO:0000313" key="5">
    <source>
        <dbReference type="Proteomes" id="UP000064201"/>
    </source>
</evidence>
<dbReference type="PROSITE" id="PS51846">
    <property type="entry name" value="CNNM"/>
    <property type="match status" value="1"/>
</dbReference>
<keyword evidence="1 2" id="KW-0812">Transmembrane</keyword>
<feature type="transmembrane region" description="Helical" evidence="2">
    <location>
        <begin position="71"/>
        <end position="98"/>
    </location>
</feature>
<dbReference type="GO" id="GO:0010960">
    <property type="term" value="P:magnesium ion homeostasis"/>
    <property type="evidence" value="ECO:0007669"/>
    <property type="project" value="InterPro"/>
</dbReference>
<feature type="transmembrane region" description="Helical" evidence="2">
    <location>
        <begin position="6"/>
        <end position="27"/>
    </location>
</feature>
<dbReference type="Pfam" id="PF01595">
    <property type="entry name" value="CNNM"/>
    <property type="match status" value="1"/>
</dbReference>
<dbReference type="PANTHER" id="PTHR12064:SF94">
    <property type="entry name" value="UNEXTENDED PROTEIN"/>
    <property type="match status" value="1"/>
</dbReference>
<accession>A0A0G3G298</accession>
<gene>
    <name evidence="4" type="ORF">TVD_03740</name>
</gene>
<feature type="transmembrane region" description="Helical" evidence="2">
    <location>
        <begin position="48"/>
        <end position="65"/>
    </location>
</feature>
<dbReference type="PATRIC" id="fig|106634.4.peg.761"/>
<dbReference type="InterPro" id="IPR045095">
    <property type="entry name" value="ACDP"/>
</dbReference>
<dbReference type="KEGG" id="tvr:TVD_03740"/>
<dbReference type="STRING" id="106634.TVD_03740"/>
<dbReference type="OrthoDB" id="5470682at2"/>
<feature type="domain" description="CNNM transmembrane" evidence="3">
    <location>
        <begin position="1"/>
        <end position="175"/>
    </location>
</feature>
<dbReference type="PANTHER" id="PTHR12064">
    <property type="entry name" value="METAL TRANSPORTER CNNM"/>
    <property type="match status" value="1"/>
</dbReference>
<evidence type="ECO:0000259" key="3">
    <source>
        <dbReference type="PROSITE" id="PS51846"/>
    </source>
</evidence>